<proteinExistence type="inferred from homology"/>
<sequence length="277" mass="29033">MLDDFFIRALVAGIGLALVTGPLGCFVVWRRMAYFGDTMAHSALLGVALSLVMEINLMVGVFLVAALASLALIFLERRRALSTDALLGILSHSTLALGLVMVAFMTWVRVDLMGFLFGDILAVSKADIAVIYAGGAAVTALLIWLWRPLLAATINPDIAQAEGLKPERSRFVFMLLMAAVIAIAMKLVGILLITALLIIPAATARRFASGPEVMAVLAALIGAFSVVGGLTASLQFDTPSGPSIVVAALVLFLLSLTPSPVAKGEAPSDTPSTETKP</sequence>
<feature type="transmembrane region" description="Helical" evidence="14">
    <location>
        <begin position="57"/>
        <end position="75"/>
    </location>
</feature>
<dbReference type="SUPFAM" id="SSF81345">
    <property type="entry name" value="ABC transporter involved in vitamin B12 uptake, BtuC"/>
    <property type="match status" value="1"/>
</dbReference>
<dbReference type="CDD" id="cd06550">
    <property type="entry name" value="TM_ABC_iron-siderophores_like"/>
    <property type="match status" value="1"/>
</dbReference>
<dbReference type="Proteomes" id="UP000777661">
    <property type="component" value="Unassembled WGS sequence"/>
</dbReference>
<evidence type="ECO:0000256" key="1">
    <source>
        <dbReference type="ARBA" id="ARBA00002313"/>
    </source>
</evidence>
<gene>
    <name evidence="15" type="primary">znuB</name>
    <name evidence="15" type="ORF">KVG22_11455</name>
</gene>
<dbReference type="PANTHER" id="PTHR30477:SF23">
    <property type="entry name" value="HIGH-AFFINITY ZINC UPTAKE SYSTEM MEMBRANE PROTEIN ZNUB"/>
    <property type="match status" value="1"/>
</dbReference>
<evidence type="ECO:0000313" key="16">
    <source>
        <dbReference type="Proteomes" id="UP000777661"/>
    </source>
</evidence>
<evidence type="ECO:0000256" key="8">
    <source>
        <dbReference type="ARBA" id="ARBA00022906"/>
    </source>
</evidence>
<dbReference type="InterPro" id="IPR001626">
    <property type="entry name" value="ABC_TroCD"/>
</dbReference>
<comment type="similarity">
    <text evidence="3 13">Belongs to the ABC-3 integral membrane protein family.</text>
</comment>
<dbReference type="InterPro" id="IPR037294">
    <property type="entry name" value="ABC_BtuC-like"/>
</dbReference>
<evidence type="ECO:0000256" key="13">
    <source>
        <dbReference type="RuleBase" id="RU003943"/>
    </source>
</evidence>
<dbReference type="Pfam" id="PF00950">
    <property type="entry name" value="ABC-3"/>
    <property type="match status" value="1"/>
</dbReference>
<keyword evidence="7" id="KW-0862">Zinc</keyword>
<evidence type="ECO:0000256" key="3">
    <source>
        <dbReference type="ARBA" id="ARBA00008034"/>
    </source>
</evidence>
<feature type="transmembrane region" description="Helical" evidence="14">
    <location>
        <begin position="87"/>
        <end position="108"/>
    </location>
</feature>
<evidence type="ECO:0000256" key="11">
    <source>
        <dbReference type="ARBA" id="ARBA00023136"/>
    </source>
</evidence>
<evidence type="ECO:0000256" key="4">
    <source>
        <dbReference type="ARBA" id="ARBA00022448"/>
    </source>
</evidence>
<keyword evidence="8" id="KW-0864">Zinc transport</keyword>
<evidence type="ECO:0000256" key="10">
    <source>
        <dbReference type="ARBA" id="ARBA00023065"/>
    </source>
</evidence>
<comment type="function">
    <text evidence="1">Involved in the high-affinity zinc uptake transport system.</text>
</comment>
<evidence type="ECO:0000256" key="5">
    <source>
        <dbReference type="ARBA" id="ARBA00022475"/>
    </source>
</evidence>
<keyword evidence="5" id="KW-1003">Cell membrane</keyword>
<organism evidence="15 16">
    <name type="scientific">Nitratireductor rhodophyticola</name>
    <dbReference type="NCBI Taxonomy" id="2854036"/>
    <lineage>
        <taxon>Bacteria</taxon>
        <taxon>Pseudomonadati</taxon>
        <taxon>Pseudomonadota</taxon>
        <taxon>Alphaproteobacteria</taxon>
        <taxon>Hyphomicrobiales</taxon>
        <taxon>Phyllobacteriaceae</taxon>
        <taxon>Nitratireductor</taxon>
    </lineage>
</organism>
<evidence type="ECO:0000256" key="6">
    <source>
        <dbReference type="ARBA" id="ARBA00022692"/>
    </source>
</evidence>
<accession>A0ABS7R8E2</accession>
<comment type="caution">
    <text evidence="15">The sequence shown here is derived from an EMBL/GenBank/DDBJ whole genome shotgun (WGS) entry which is preliminary data.</text>
</comment>
<feature type="transmembrane region" description="Helical" evidence="14">
    <location>
        <begin position="244"/>
        <end position="262"/>
    </location>
</feature>
<keyword evidence="6 13" id="KW-0812">Transmembrane</keyword>
<comment type="subcellular location">
    <subcellularLocation>
        <location evidence="2 13">Cell membrane</location>
        <topology evidence="2 13">Multi-pass membrane protein</topology>
    </subcellularLocation>
</comment>
<keyword evidence="11 14" id="KW-0472">Membrane</keyword>
<dbReference type="NCBIfam" id="NF007089">
    <property type="entry name" value="PRK09543.1"/>
    <property type="match status" value="1"/>
</dbReference>
<dbReference type="EMBL" id="JAHSQO010000003">
    <property type="protein sequence ID" value="MBY8917208.1"/>
    <property type="molecule type" value="Genomic_DNA"/>
</dbReference>
<evidence type="ECO:0000256" key="14">
    <source>
        <dbReference type="SAM" id="Phobius"/>
    </source>
</evidence>
<protein>
    <recommendedName>
        <fullName evidence="12">High-affinity zinc uptake system membrane protein ZnuB</fullName>
    </recommendedName>
</protein>
<keyword evidence="9 14" id="KW-1133">Transmembrane helix</keyword>
<dbReference type="RefSeq" id="WP_223004626.1">
    <property type="nucleotide sequence ID" value="NZ_JAHSQO010000003.1"/>
</dbReference>
<keyword evidence="16" id="KW-1185">Reference proteome</keyword>
<dbReference type="PANTHER" id="PTHR30477">
    <property type="entry name" value="ABC-TRANSPORTER METAL-BINDING PROTEIN"/>
    <property type="match status" value="1"/>
</dbReference>
<reference evidence="15 16" key="1">
    <citation type="submission" date="2021-06" db="EMBL/GenBank/DDBJ databases">
        <title>Nitratireductor porphyridii sp. nov., isolated from a small marine red alga, Porphyridium purpureum in South Korea.</title>
        <authorList>
            <person name="Kim K.H."/>
            <person name="Kristyanto S."/>
            <person name="Jeon C.O."/>
        </authorList>
    </citation>
    <scope>NUCLEOTIDE SEQUENCE [LARGE SCALE GENOMIC DNA]</scope>
    <source>
        <strain evidence="15 16">R6</strain>
    </source>
</reference>
<evidence type="ECO:0000313" key="15">
    <source>
        <dbReference type="EMBL" id="MBY8917208.1"/>
    </source>
</evidence>
<keyword evidence="10" id="KW-0406">Ion transport</keyword>
<feature type="transmembrane region" description="Helical" evidence="14">
    <location>
        <begin position="171"/>
        <end position="201"/>
    </location>
</feature>
<evidence type="ECO:0000256" key="2">
    <source>
        <dbReference type="ARBA" id="ARBA00004651"/>
    </source>
</evidence>
<dbReference type="Gene3D" id="1.10.3470.10">
    <property type="entry name" value="ABC transporter involved in vitamin B12 uptake, BtuC"/>
    <property type="match status" value="1"/>
</dbReference>
<name>A0ABS7R8E2_9HYPH</name>
<feature type="transmembrane region" description="Helical" evidence="14">
    <location>
        <begin position="213"/>
        <end position="232"/>
    </location>
</feature>
<feature type="transmembrane region" description="Helical" evidence="14">
    <location>
        <begin position="128"/>
        <end position="150"/>
    </location>
</feature>
<evidence type="ECO:0000256" key="12">
    <source>
        <dbReference type="ARBA" id="ARBA00040080"/>
    </source>
</evidence>
<evidence type="ECO:0000256" key="7">
    <source>
        <dbReference type="ARBA" id="ARBA00022833"/>
    </source>
</evidence>
<keyword evidence="4 13" id="KW-0813">Transport</keyword>
<evidence type="ECO:0000256" key="9">
    <source>
        <dbReference type="ARBA" id="ARBA00022989"/>
    </source>
</evidence>
<feature type="transmembrane region" description="Helical" evidence="14">
    <location>
        <begin position="6"/>
        <end position="29"/>
    </location>
</feature>